<sequence>RARQLGQLCPQYVKDVVLLKAGHCPHDEVPHQVNQEMIKFMRERILPAEEDMVDASTASSHPGVQAPVGV</sequence>
<evidence type="ECO:0000313" key="1">
    <source>
        <dbReference type="EMBL" id="GFH32437.1"/>
    </source>
</evidence>
<gene>
    <name evidence="1" type="ORF">HaLaN_31651</name>
</gene>
<accession>A0A6A0AKS3</accession>
<feature type="non-terminal residue" evidence="1">
    <location>
        <position position="1"/>
    </location>
</feature>
<dbReference type="GO" id="GO:0016829">
    <property type="term" value="F:lyase activity"/>
    <property type="evidence" value="ECO:0007669"/>
    <property type="project" value="UniProtKB-KW"/>
</dbReference>
<protein>
    <submittedName>
        <fullName evidence="1">Photolyase/cryptochrome alpha/beta domain-containing protein</fullName>
    </submittedName>
</protein>
<keyword evidence="2" id="KW-1185">Reference proteome</keyword>
<name>A0A6A0AKS3_HAELA</name>
<dbReference type="Proteomes" id="UP000485058">
    <property type="component" value="Unassembled WGS sequence"/>
</dbReference>
<comment type="caution">
    <text evidence="1">The sequence shown here is derived from an EMBL/GenBank/DDBJ whole genome shotgun (WGS) entry which is preliminary data.</text>
</comment>
<evidence type="ECO:0000313" key="2">
    <source>
        <dbReference type="Proteomes" id="UP000485058"/>
    </source>
</evidence>
<organism evidence="1 2">
    <name type="scientific">Haematococcus lacustris</name>
    <name type="common">Green alga</name>
    <name type="synonym">Haematococcus pluvialis</name>
    <dbReference type="NCBI Taxonomy" id="44745"/>
    <lineage>
        <taxon>Eukaryota</taxon>
        <taxon>Viridiplantae</taxon>
        <taxon>Chlorophyta</taxon>
        <taxon>core chlorophytes</taxon>
        <taxon>Chlorophyceae</taxon>
        <taxon>CS clade</taxon>
        <taxon>Chlamydomonadales</taxon>
        <taxon>Haematococcaceae</taxon>
        <taxon>Haematococcus</taxon>
    </lineage>
</organism>
<dbReference type="Gene3D" id="3.40.50.1820">
    <property type="entry name" value="alpha/beta hydrolase"/>
    <property type="match status" value="1"/>
</dbReference>
<dbReference type="EMBL" id="BLLF01006641">
    <property type="protein sequence ID" value="GFH32437.1"/>
    <property type="molecule type" value="Genomic_DNA"/>
</dbReference>
<proteinExistence type="predicted"/>
<dbReference type="SUPFAM" id="SSF53474">
    <property type="entry name" value="alpha/beta-Hydrolases"/>
    <property type="match status" value="1"/>
</dbReference>
<dbReference type="InterPro" id="IPR029058">
    <property type="entry name" value="AB_hydrolase_fold"/>
</dbReference>
<dbReference type="AlphaFoldDB" id="A0A6A0AKS3"/>
<keyword evidence="1" id="KW-0456">Lyase</keyword>
<reference evidence="1 2" key="1">
    <citation type="submission" date="2020-02" db="EMBL/GenBank/DDBJ databases">
        <title>Draft genome sequence of Haematococcus lacustris strain NIES-144.</title>
        <authorList>
            <person name="Morimoto D."/>
            <person name="Nakagawa S."/>
            <person name="Yoshida T."/>
            <person name="Sawayama S."/>
        </authorList>
    </citation>
    <scope>NUCLEOTIDE SEQUENCE [LARGE SCALE GENOMIC DNA]</scope>
    <source>
        <strain evidence="1 2">NIES-144</strain>
    </source>
</reference>